<keyword evidence="4" id="KW-0812">Transmembrane</keyword>
<dbReference type="GO" id="GO:0006636">
    <property type="term" value="P:unsaturated fatty acid biosynthetic process"/>
    <property type="evidence" value="ECO:0007669"/>
    <property type="project" value="TreeGrafter"/>
</dbReference>
<dbReference type="SMART" id="SM01117">
    <property type="entry name" value="Cyt-b5"/>
    <property type="match status" value="1"/>
</dbReference>
<reference evidence="14 15" key="1">
    <citation type="submission" date="2016-04" db="EMBL/GenBank/DDBJ databases">
        <title>Evolutionary innovation and constraint leading to complex multicellularity in the Ascomycota.</title>
        <authorList>
            <person name="Cisse O."/>
            <person name="Nguyen A."/>
            <person name="Hewitt D.A."/>
            <person name="Jedd G."/>
            <person name="Stajich J.E."/>
        </authorList>
    </citation>
    <scope>NUCLEOTIDE SEQUENCE [LARGE SCALE GENOMIC DNA]</scope>
    <source>
        <strain evidence="14 15">DAH-3</strain>
    </source>
</reference>
<organism evidence="14 15">
    <name type="scientific">Neolecta irregularis (strain DAH-3)</name>
    <dbReference type="NCBI Taxonomy" id="1198029"/>
    <lineage>
        <taxon>Eukaryota</taxon>
        <taxon>Fungi</taxon>
        <taxon>Dikarya</taxon>
        <taxon>Ascomycota</taxon>
        <taxon>Taphrinomycotina</taxon>
        <taxon>Neolectales</taxon>
        <taxon>Neolectaceae</taxon>
        <taxon>Neolecta</taxon>
    </lineage>
</organism>
<dbReference type="GO" id="GO:0005506">
    <property type="term" value="F:iron ion binding"/>
    <property type="evidence" value="ECO:0007669"/>
    <property type="project" value="TreeGrafter"/>
</dbReference>
<dbReference type="STRING" id="1198029.A0A1U7LMM1"/>
<keyword evidence="6" id="KW-0276">Fatty acid metabolism</keyword>
<feature type="domain" description="Cytochrome b5 heme-binding" evidence="13">
    <location>
        <begin position="102"/>
        <end position="168"/>
    </location>
</feature>
<evidence type="ECO:0000256" key="4">
    <source>
        <dbReference type="ARBA" id="ARBA00022692"/>
    </source>
</evidence>
<keyword evidence="10" id="KW-0443">Lipid metabolism</keyword>
<comment type="subcellular location">
    <subcellularLocation>
        <location evidence="1">Membrane</location>
        <topology evidence="1">Multi-pass membrane protein</topology>
    </subcellularLocation>
</comment>
<dbReference type="PROSITE" id="PS00476">
    <property type="entry name" value="FATTY_ACID_DESATUR_1"/>
    <property type="match status" value="1"/>
</dbReference>
<evidence type="ECO:0000256" key="10">
    <source>
        <dbReference type="ARBA" id="ARBA00023098"/>
    </source>
</evidence>
<accession>A0A1U7LMM1</accession>
<dbReference type="PROSITE" id="PS50255">
    <property type="entry name" value="CYTOCHROME_B5_2"/>
    <property type="match status" value="1"/>
</dbReference>
<keyword evidence="9" id="KW-0408">Iron</keyword>
<evidence type="ECO:0000256" key="12">
    <source>
        <dbReference type="ARBA" id="ARBA00023160"/>
    </source>
</evidence>
<keyword evidence="5" id="KW-0479">Metal-binding</keyword>
<dbReference type="GO" id="GO:0004768">
    <property type="term" value="F:stearoyl-CoA 9-desaturase activity"/>
    <property type="evidence" value="ECO:0007669"/>
    <property type="project" value="TreeGrafter"/>
</dbReference>
<name>A0A1U7LMM1_NEOID</name>
<protein>
    <submittedName>
        <fullName evidence="14">Acyl-CoA desaturase 1</fullName>
    </submittedName>
</protein>
<comment type="caution">
    <text evidence="14">The sequence shown here is derived from an EMBL/GenBank/DDBJ whole genome shotgun (WGS) entry which is preliminary data.</text>
</comment>
<dbReference type="Proteomes" id="UP000186594">
    <property type="component" value="Unassembled WGS sequence"/>
</dbReference>
<dbReference type="Gene3D" id="3.10.120.10">
    <property type="entry name" value="Cytochrome b5-like heme/steroid binding domain"/>
    <property type="match status" value="1"/>
</dbReference>
<evidence type="ECO:0000313" key="14">
    <source>
        <dbReference type="EMBL" id="OLL23878.1"/>
    </source>
</evidence>
<dbReference type="SUPFAM" id="SSF55856">
    <property type="entry name" value="Cytochrome b5-like heme/steroid binding domain"/>
    <property type="match status" value="1"/>
</dbReference>
<keyword evidence="11" id="KW-0472">Membrane</keyword>
<dbReference type="InterPro" id="IPR015876">
    <property type="entry name" value="Acyl-CoA_DS"/>
</dbReference>
<dbReference type="Pfam" id="PF00173">
    <property type="entry name" value="Cyt-b5"/>
    <property type="match status" value="1"/>
</dbReference>
<dbReference type="PANTHER" id="PTHR11351">
    <property type="entry name" value="ACYL-COA DESATURASE"/>
    <property type="match status" value="1"/>
</dbReference>
<proteinExistence type="inferred from homology"/>
<evidence type="ECO:0000256" key="8">
    <source>
        <dbReference type="ARBA" id="ARBA00023002"/>
    </source>
</evidence>
<evidence type="ECO:0000256" key="9">
    <source>
        <dbReference type="ARBA" id="ARBA00023004"/>
    </source>
</evidence>
<evidence type="ECO:0000256" key="6">
    <source>
        <dbReference type="ARBA" id="ARBA00022832"/>
    </source>
</evidence>
<gene>
    <name evidence="14" type="ORF">NEOLI_004316</name>
</gene>
<evidence type="ECO:0000256" key="5">
    <source>
        <dbReference type="ARBA" id="ARBA00022723"/>
    </source>
</evidence>
<dbReference type="GO" id="GO:0005789">
    <property type="term" value="C:endoplasmic reticulum membrane"/>
    <property type="evidence" value="ECO:0007669"/>
    <property type="project" value="TreeGrafter"/>
</dbReference>
<dbReference type="AlphaFoldDB" id="A0A1U7LMM1"/>
<keyword evidence="7" id="KW-1133">Transmembrane helix</keyword>
<dbReference type="OrthoDB" id="260519at2759"/>
<evidence type="ECO:0000256" key="3">
    <source>
        <dbReference type="ARBA" id="ARBA00022516"/>
    </source>
</evidence>
<evidence type="ECO:0000256" key="1">
    <source>
        <dbReference type="ARBA" id="ARBA00004141"/>
    </source>
</evidence>
<dbReference type="OMA" id="QIALIWS"/>
<dbReference type="PANTHER" id="PTHR11351:SF31">
    <property type="entry name" value="DESATURASE 1, ISOFORM A-RELATED"/>
    <property type="match status" value="1"/>
</dbReference>
<evidence type="ECO:0000256" key="7">
    <source>
        <dbReference type="ARBA" id="ARBA00022989"/>
    </source>
</evidence>
<keyword evidence="12" id="KW-0275">Fatty acid biosynthesis</keyword>
<dbReference type="InterPro" id="IPR001522">
    <property type="entry name" value="FADS-1_CS"/>
</dbReference>
<evidence type="ECO:0000313" key="15">
    <source>
        <dbReference type="Proteomes" id="UP000186594"/>
    </source>
</evidence>
<dbReference type="EMBL" id="LXFE01001141">
    <property type="protein sequence ID" value="OLL23878.1"/>
    <property type="molecule type" value="Genomic_DNA"/>
</dbReference>
<comment type="similarity">
    <text evidence="2">Belongs to the fatty acid desaturase type 1 family.</text>
</comment>
<dbReference type="InterPro" id="IPR036400">
    <property type="entry name" value="Cyt_B5-like_heme/steroid_sf"/>
</dbReference>
<evidence type="ECO:0000256" key="11">
    <source>
        <dbReference type="ARBA" id="ARBA00023136"/>
    </source>
</evidence>
<keyword evidence="8" id="KW-0560">Oxidoreductase</keyword>
<sequence>MEWSPSQIALIWSGEGYHNFHHTFPYDYRNGIKPLDWDPTKWIIWLLHTWTDQIPIIKKAKDEDILKARARVTLEKAHELYDQLYPQCEKIMPRFTKDEALHAFKDKHVLLLDSYIINVDGFASQHPGGEKLIVGYFGKDATKAFSLLNHHSSHAQSLVKERRIAKIVDLVEA</sequence>
<evidence type="ECO:0000256" key="2">
    <source>
        <dbReference type="ARBA" id="ARBA00009295"/>
    </source>
</evidence>
<dbReference type="InterPro" id="IPR001199">
    <property type="entry name" value="Cyt_B5-like_heme/steroid-bd"/>
</dbReference>
<keyword evidence="15" id="KW-1185">Reference proteome</keyword>
<evidence type="ECO:0000259" key="13">
    <source>
        <dbReference type="PROSITE" id="PS50255"/>
    </source>
</evidence>
<keyword evidence="3" id="KW-0444">Lipid biosynthesis</keyword>